<evidence type="ECO:0000313" key="2">
    <source>
        <dbReference type="EMBL" id="MBA8827993.1"/>
    </source>
</evidence>
<dbReference type="RefSeq" id="WP_182483470.1">
    <property type="nucleotide sequence ID" value="NZ_JACGWU010000001.1"/>
</dbReference>
<feature type="transmembrane region" description="Helical" evidence="1">
    <location>
        <begin position="15"/>
        <end position="36"/>
    </location>
</feature>
<proteinExistence type="predicted"/>
<keyword evidence="1" id="KW-0812">Transmembrane</keyword>
<name>A0A7W3JRP7_9MICO</name>
<dbReference type="AlphaFoldDB" id="A0A7W3JRP7"/>
<keyword evidence="1" id="KW-0472">Membrane</keyword>
<keyword evidence="3" id="KW-1185">Reference proteome</keyword>
<evidence type="ECO:0000256" key="1">
    <source>
        <dbReference type="SAM" id="Phobius"/>
    </source>
</evidence>
<feature type="transmembrane region" description="Helical" evidence="1">
    <location>
        <begin position="48"/>
        <end position="73"/>
    </location>
</feature>
<reference evidence="2 3" key="1">
    <citation type="submission" date="2020-07" db="EMBL/GenBank/DDBJ databases">
        <title>Sequencing the genomes of 1000 actinobacteria strains.</title>
        <authorList>
            <person name="Klenk H.-P."/>
        </authorList>
    </citation>
    <scope>NUCLEOTIDE SEQUENCE [LARGE SCALE GENOMIC DNA]</scope>
    <source>
        <strain evidence="2 3">DSM 23737</strain>
    </source>
</reference>
<gene>
    <name evidence="2" type="ORF">FB555_000064</name>
</gene>
<sequence>MAIEETPEASRPERVLATMVAVAVGLSVLCFFGVMLAGPLGYSLNSQFGYFITAFPLVGLPLGFLLLLSLLIVNGLRRKRSSNTVAR</sequence>
<protein>
    <recommendedName>
        <fullName evidence="4">Multidrug ABC transporter ATPase</fullName>
    </recommendedName>
</protein>
<evidence type="ECO:0008006" key="4">
    <source>
        <dbReference type="Google" id="ProtNLM"/>
    </source>
</evidence>
<dbReference type="Proteomes" id="UP000524237">
    <property type="component" value="Unassembled WGS sequence"/>
</dbReference>
<evidence type="ECO:0000313" key="3">
    <source>
        <dbReference type="Proteomes" id="UP000524237"/>
    </source>
</evidence>
<organism evidence="2 3">
    <name type="scientific">Alpinimonas psychrophila</name>
    <dbReference type="NCBI Taxonomy" id="748908"/>
    <lineage>
        <taxon>Bacteria</taxon>
        <taxon>Bacillati</taxon>
        <taxon>Actinomycetota</taxon>
        <taxon>Actinomycetes</taxon>
        <taxon>Micrococcales</taxon>
        <taxon>Microbacteriaceae</taxon>
        <taxon>Alpinimonas</taxon>
    </lineage>
</organism>
<dbReference type="EMBL" id="JACGWU010000001">
    <property type="protein sequence ID" value="MBA8827993.1"/>
    <property type="molecule type" value="Genomic_DNA"/>
</dbReference>
<keyword evidence="1" id="KW-1133">Transmembrane helix</keyword>
<accession>A0A7W3JRP7</accession>
<comment type="caution">
    <text evidence="2">The sequence shown here is derived from an EMBL/GenBank/DDBJ whole genome shotgun (WGS) entry which is preliminary data.</text>
</comment>